<dbReference type="InParanoid" id="A0A200QLE4"/>
<dbReference type="STRING" id="56857.A0A200QLE4"/>
<sequence length="263" mass="29415">MATTFSLNFDALRDLQDCANGILSLPVTQQAIICHRQEKWVDEVSEGSLRMLDLCGITRDVLLLVKQHLQDLQSALRRRSIGESSGLDQNEIIADSDFSVKKMKKEMFKCLEGLKGMKNNCNPSLSLSDVDPNLLVVVTVLREVRMATISIVESILSLVSTSRAKPASNKRSFISKFMRVKRVANAFEENGMNISEVEGPDATTLYSLHEYNLCEVSKVAGLQTANKRLEVLEGAIEGLEVELECMFRRLIQTRVSLLNILNH</sequence>
<feature type="coiled-coil region" evidence="1">
    <location>
        <begin position="222"/>
        <end position="249"/>
    </location>
</feature>
<dbReference type="Pfam" id="PF03087">
    <property type="entry name" value="BPS1"/>
    <property type="match status" value="1"/>
</dbReference>
<dbReference type="PANTHER" id="PTHR33070:SF7">
    <property type="entry name" value="RX N-TERMINAL DOMAIN-CONTAINING PROTEIN"/>
    <property type="match status" value="1"/>
</dbReference>
<dbReference type="EMBL" id="MVGT01001717">
    <property type="protein sequence ID" value="OVA11241.1"/>
    <property type="molecule type" value="Genomic_DNA"/>
</dbReference>
<comment type="caution">
    <text evidence="2">The sequence shown here is derived from an EMBL/GenBank/DDBJ whole genome shotgun (WGS) entry which is preliminary data.</text>
</comment>
<dbReference type="OrthoDB" id="1678530at2759"/>
<accession>A0A200QLE4</accession>
<protein>
    <submittedName>
        <fullName evidence="2">Uncharacterized protein</fullName>
    </submittedName>
</protein>
<dbReference type="Proteomes" id="UP000195402">
    <property type="component" value="Unassembled WGS sequence"/>
</dbReference>
<organism evidence="2 3">
    <name type="scientific">Macleaya cordata</name>
    <name type="common">Five-seeded plume-poppy</name>
    <name type="synonym">Bocconia cordata</name>
    <dbReference type="NCBI Taxonomy" id="56857"/>
    <lineage>
        <taxon>Eukaryota</taxon>
        <taxon>Viridiplantae</taxon>
        <taxon>Streptophyta</taxon>
        <taxon>Embryophyta</taxon>
        <taxon>Tracheophyta</taxon>
        <taxon>Spermatophyta</taxon>
        <taxon>Magnoliopsida</taxon>
        <taxon>Ranunculales</taxon>
        <taxon>Papaveraceae</taxon>
        <taxon>Papaveroideae</taxon>
        <taxon>Macleaya</taxon>
    </lineage>
</organism>
<dbReference type="AlphaFoldDB" id="A0A200QLE4"/>
<dbReference type="InterPro" id="IPR004320">
    <property type="entry name" value="BPS1_pln"/>
</dbReference>
<evidence type="ECO:0000256" key="1">
    <source>
        <dbReference type="SAM" id="Coils"/>
    </source>
</evidence>
<reference evidence="2 3" key="1">
    <citation type="journal article" date="2017" name="Mol. Plant">
        <title>The Genome of Medicinal Plant Macleaya cordata Provides New Insights into Benzylisoquinoline Alkaloids Metabolism.</title>
        <authorList>
            <person name="Liu X."/>
            <person name="Liu Y."/>
            <person name="Huang P."/>
            <person name="Ma Y."/>
            <person name="Qing Z."/>
            <person name="Tang Q."/>
            <person name="Cao H."/>
            <person name="Cheng P."/>
            <person name="Zheng Y."/>
            <person name="Yuan Z."/>
            <person name="Zhou Y."/>
            <person name="Liu J."/>
            <person name="Tang Z."/>
            <person name="Zhuo Y."/>
            <person name="Zhang Y."/>
            <person name="Yu L."/>
            <person name="Huang J."/>
            <person name="Yang P."/>
            <person name="Peng Q."/>
            <person name="Zhang J."/>
            <person name="Jiang W."/>
            <person name="Zhang Z."/>
            <person name="Lin K."/>
            <person name="Ro D.K."/>
            <person name="Chen X."/>
            <person name="Xiong X."/>
            <person name="Shang Y."/>
            <person name="Huang S."/>
            <person name="Zeng J."/>
        </authorList>
    </citation>
    <scope>NUCLEOTIDE SEQUENCE [LARGE SCALE GENOMIC DNA]</scope>
    <source>
        <strain evidence="3">cv. BLH2017</strain>
        <tissue evidence="2">Root</tissue>
    </source>
</reference>
<dbReference type="PANTHER" id="PTHR33070">
    <property type="entry name" value="OS06G0725500 PROTEIN"/>
    <property type="match status" value="1"/>
</dbReference>
<evidence type="ECO:0000313" key="3">
    <source>
        <dbReference type="Proteomes" id="UP000195402"/>
    </source>
</evidence>
<name>A0A200QLE4_MACCD</name>
<dbReference type="GO" id="GO:0048367">
    <property type="term" value="P:shoot system development"/>
    <property type="evidence" value="ECO:0007669"/>
    <property type="project" value="InterPro"/>
</dbReference>
<evidence type="ECO:0000313" key="2">
    <source>
        <dbReference type="EMBL" id="OVA11241.1"/>
    </source>
</evidence>
<gene>
    <name evidence="2" type="ORF">BVC80_8681g5</name>
</gene>
<proteinExistence type="predicted"/>
<keyword evidence="3" id="KW-1185">Reference proteome</keyword>
<dbReference type="GO" id="GO:0048364">
    <property type="term" value="P:root development"/>
    <property type="evidence" value="ECO:0007669"/>
    <property type="project" value="InterPro"/>
</dbReference>
<keyword evidence="1" id="KW-0175">Coiled coil</keyword>
<dbReference type="OMA" id="ELDCMFR"/>